<dbReference type="GO" id="GO:0005789">
    <property type="term" value="C:endoplasmic reticulum membrane"/>
    <property type="evidence" value="ECO:0007669"/>
    <property type="project" value="UniProtKB-SubCell"/>
</dbReference>
<dbReference type="PANTHER" id="PTHR11903">
    <property type="entry name" value="PROSTAGLANDIN G/H SYNTHASE"/>
    <property type="match status" value="1"/>
</dbReference>
<evidence type="ECO:0000256" key="11">
    <source>
        <dbReference type="ARBA" id="ARBA00022585"/>
    </source>
</evidence>
<evidence type="ECO:0000256" key="26">
    <source>
        <dbReference type="PIRSR" id="PIRSR619791-2"/>
    </source>
</evidence>
<evidence type="ECO:0000256" key="9">
    <source>
        <dbReference type="ARBA" id="ARBA00022516"/>
    </source>
</evidence>
<dbReference type="CDD" id="cd00054">
    <property type="entry name" value="EGF_CA"/>
    <property type="match status" value="1"/>
</dbReference>
<dbReference type="GO" id="GO:0004601">
    <property type="term" value="F:peroxidase activity"/>
    <property type="evidence" value="ECO:0007669"/>
    <property type="project" value="UniProtKB-KW"/>
</dbReference>
<keyword evidence="12 26" id="KW-0349">Heme</keyword>
<dbReference type="Gene3D" id="1.10.640.10">
    <property type="entry name" value="Haem peroxidase domain superfamily, animal type"/>
    <property type="match status" value="1"/>
</dbReference>
<keyword evidence="13 26" id="KW-0479">Metal-binding</keyword>
<dbReference type="PANTHER" id="PTHR11903:SF39">
    <property type="entry name" value="PROSTAGLANDIN G_H SYNTHASE 2-LIKE"/>
    <property type="match status" value="1"/>
</dbReference>
<reference evidence="30" key="1">
    <citation type="journal article" date="2015" name="J. Mol. Evol.">
        <title>Reconstruction of cyclooxygenase evolution in animals suggests variable, lineage-specific duplications, and homologs with low sequence identity.</title>
        <authorList>
            <person name="Havird J.C."/>
            <person name="Kocot K.M."/>
            <person name="Brannock P.M."/>
            <person name="Cannon J.T."/>
            <person name="Waits D.S."/>
            <person name="Weese D.A."/>
            <person name="Santos S.R."/>
            <person name="Halanych K.M."/>
        </authorList>
    </citation>
    <scope>NUCLEOTIDE SEQUENCE</scope>
</reference>
<evidence type="ECO:0000256" key="20">
    <source>
        <dbReference type="ARBA" id="ARBA00023098"/>
    </source>
</evidence>
<dbReference type="SUPFAM" id="SSF48113">
    <property type="entry name" value="Heme-dependent peroxidases"/>
    <property type="match status" value="1"/>
</dbReference>
<evidence type="ECO:0000256" key="13">
    <source>
        <dbReference type="ARBA" id="ARBA00022723"/>
    </source>
</evidence>
<feature type="binding site" description="axial binding residue" evidence="26">
    <location>
        <position position="387"/>
    </location>
    <ligand>
        <name>heme b</name>
        <dbReference type="ChEBI" id="CHEBI:60344"/>
    </ligand>
    <ligandPart>
        <name>Fe</name>
        <dbReference type="ChEBI" id="CHEBI:18248"/>
    </ligandPart>
</feature>
<dbReference type="PRINTS" id="PR00457">
    <property type="entry name" value="ANPEROXIDASE"/>
</dbReference>
<sequence length="600" mass="69179">MDHLRIHLLFFCLIVVMVETTIASKASTDPVFHPCCGFPCQNRGVCTSRGFSDYECDCTDTGYYGRDCEQATLKQSIVNFLRPSKSTVHNLITNYKWLWDIINATPFIHSFLLKQIYLDRASLVDRPIVYTSAHEYTTLEAAFNTSYYSRVLPPVHKNCPTPMGVVGKKDLPKVDDLIERLLRRRTFVPDELNHSVMLAFFAQHFTHQFFKTNYTLGPGYTYGRHGVDLGNLYGSTVDTENKLRSFENGRLKSQIINGEEYPPYLKDAPVKMRYPPNTPEDQKFAMGHEFYSLIPGLFMYATVWLREHNRVARVMADVHPDWDEEQLFQTTKLIVVGETINVVISDYVQTLSNYHARVLWKPEILFGTEYQYNNRISVEFNHLYHWHPMMPDQLHIGDTTYQIEETFFHPEIVIKHGVAEMAAAFTKQLSGSVTLRNHPNSTLPVVSKLIKDGRELRLQPFNQYRKRFKLKPYQSFEDLTGNKEIADILEDMYGDIDAVEFYVGLLMEKHRKRTKFGQTMLEMGAGFSVTGLLSNPICSRKYWKPSTFGGEVGFNIVKSATSLQELFCRNIQGDCPTISFTVPKKYTNECKEENCSKTEL</sequence>
<dbReference type="GO" id="GO:0043005">
    <property type="term" value="C:neuron projection"/>
    <property type="evidence" value="ECO:0007669"/>
    <property type="project" value="TreeGrafter"/>
</dbReference>
<dbReference type="PROSITE" id="PS50026">
    <property type="entry name" value="EGF_3"/>
    <property type="match status" value="1"/>
</dbReference>
<keyword evidence="18 30" id="KW-0560">Oxidoreductase</keyword>
<dbReference type="InterPro" id="IPR019791">
    <property type="entry name" value="Haem_peroxidase_animal"/>
</dbReference>
<gene>
    <name evidence="30" type="primary">COX</name>
</gene>
<name>A0A0U2KWR5_9MOLL</name>
<organism evidence="30">
    <name type="scientific">Meiomenia swedmarki</name>
    <dbReference type="NCBI Taxonomy" id="1500384"/>
    <lineage>
        <taxon>Eukaryota</taxon>
        <taxon>Metazoa</taxon>
        <taxon>Spiralia</taxon>
        <taxon>Lophotrochozoa</taxon>
        <taxon>Mollusca</taxon>
        <taxon>Aplacophora</taxon>
        <taxon>Solenogastres</taxon>
        <taxon>Pholidoskepia</taxon>
        <taxon>Meiomeniidae</taxon>
        <taxon>Meiomenia</taxon>
    </lineage>
</organism>
<dbReference type="EMBL" id="KM437901">
    <property type="protein sequence ID" value="ALG96655.1"/>
    <property type="molecule type" value="mRNA"/>
</dbReference>
<evidence type="ECO:0000256" key="18">
    <source>
        <dbReference type="ARBA" id="ARBA00023002"/>
    </source>
</evidence>
<keyword evidence="15" id="KW-0276">Fatty acid metabolism</keyword>
<dbReference type="GO" id="GO:0006979">
    <property type="term" value="P:response to oxidative stress"/>
    <property type="evidence" value="ECO:0007669"/>
    <property type="project" value="InterPro"/>
</dbReference>
<dbReference type="Pfam" id="PF03098">
    <property type="entry name" value="An_peroxidase"/>
    <property type="match status" value="1"/>
</dbReference>
<feature type="domain" description="EGF-like" evidence="29">
    <location>
        <begin position="31"/>
        <end position="69"/>
    </location>
</feature>
<evidence type="ECO:0000259" key="29">
    <source>
        <dbReference type="PROSITE" id="PS50026"/>
    </source>
</evidence>
<evidence type="ECO:0000256" key="6">
    <source>
        <dbReference type="ARBA" id="ARBA00011738"/>
    </source>
</evidence>
<feature type="chain" id="PRO_5006831067" description="prostaglandin-endoperoxide synthase" evidence="28">
    <location>
        <begin position="24"/>
        <end position="600"/>
    </location>
</feature>
<dbReference type="InterPro" id="IPR000742">
    <property type="entry name" value="EGF"/>
</dbReference>
<evidence type="ECO:0000256" key="17">
    <source>
        <dbReference type="ARBA" id="ARBA00022964"/>
    </source>
</evidence>
<comment type="cofactor">
    <cofactor evidence="1">
        <name>heme b</name>
        <dbReference type="ChEBI" id="CHEBI:60344"/>
    </cofactor>
</comment>
<evidence type="ECO:0000256" key="24">
    <source>
        <dbReference type="ARBA" id="ARBA00036358"/>
    </source>
</evidence>
<evidence type="ECO:0000256" key="25">
    <source>
        <dbReference type="ARBA" id="ARBA00036409"/>
    </source>
</evidence>
<dbReference type="CDD" id="cd09816">
    <property type="entry name" value="prostaglandin_endoperoxide_synthase"/>
    <property type="match status" value="1"/>
</dbReference>
<evidence type="ECO:0000256" key="1">
    <source>
        <dbReference type="ARBA" id="ARBA00001970"/>
    </source>
</evidence>
<evidence type="ECO:0000256" key="22">
    <source>
        <dbReference type="ARBA" id="ARBA00035976"/>
    </source>
</evidence>
<keyword evidence="27" id="KW-0245">EGF-like domain</keyword>
<comment type="catalytic activity">
    <reaction evidence="23">
        <text>(9Z,12Z)-octadecadienoate + AH2 + O2 = (9R)-hydroxy-(10E,12Z)-octadecadienoate + A + H2O</text>
        <dbReference type="Rhea" id="RHEA:75447"/>
        <dbReference type="ChEBI" id="CHEBI:13193"/>
        <dbReference type="ChEBI" id="CHEBI:15377"/>
        <dbReference type="ChEBI" id="CHEBI:15379"/>
        <dbReference type="ChEBI" id="CHEBI:17499"/>
        <dbReference type="ChEBI" id="CHEBI:30245"/>
        <dbReference type="ChEBI" id="CHEBI:77895"/>
    </reaction>
    <physiologicalReaction direction="left-to-right" evidence="23">
        <dbReference type="Rhea" id="RHEA:75448"/>
    </physiologicalReaction>
</comment>
<evidence type="ECO:0000256" key="3">
    <source>
        <dbReference type="ARBA" id="ARBA00004586"/>
    </source>
</evidence>
<evidence type="ECO:0000256" key="27">
    <source>
        <dbReference type="PROSITE-ProRule" id="PRU00076"/>
    </source>
</evidence>
<evidence type="ECO:0000256" key="19">
    <source>
        <dbReference type="ARBA" id="ARBA00023004"/>
    </source>
</evidence>
<evidence type="ECO:0000256" key="12">
    <source>
        <dbReference type="ARBA" id="ARBA00022617"/>
    </source>
</evidence>
<evidence type="ECO:0000256" key="28">
    <source>
        <dbReference type="SAM" id="SignalP"/>
    </source>
</evidence>
<dbReference type="InterPro" id="IPR010255">
    <property type="entry name" value="Haem_peroxidase_sf"/>
</dbReference>
<keyword evidence="14" id="KW-0256">Endoplasmic reticulum</keyword>
<dbReference type="GO" id="GO:0004666">
    <property type="term" value="F:prostaglandin-endoperoxide synthase activity"/>
    <property type="evidence" value="ECO:0007669"/>
    <property type="project" value="UniProtKB-EC"/>
</dbReference>
<evidence type="ECO:0000256" key="8">
    <source>
        <dbReference type="ARBA" id="ARBA00022501"/>
    </source>
</evidence>
<dbReference type="PROSITE" id="PS50292">
    <property type="entry name" value="PEROXIDASE_3"/>
    <property type="match status" value="1"/>
</dbReference>
<comment type="catalytic activity">
    <reaction evidence="22">
        <text>(9Z,12Z)-octadecadienoate + AH2 + O2 = (9S)-hydroxy-(10E,12Z)-octadecadienoate + A + H2O</text>
        <dbReference type="Rhea" id="RHEA:75459"/>
        <dbReference type="ChEBI" id="CHEBI:13193"/>
        <dbReference type="ChEBI" id="CHEBI:15377"/>
        <dbReference type="ChEBI" id="CHEBI:15379"/>
        <dbReference type="ChEBI" id="CHEBI:17499"/>
        <dbReference type="ChEBI" id="CHEBI:30245"/>
        <dbReference type="ChEBI" id="CHEBI:77852"/>
    </reaction>
    <physiologicalReaction direction="left-to-right" evidence="22">
        <dbReference type="Rhea" id="RHEA:75460"/>
    </physiologicalReaction>
</comment>
<keyword evidence="8" id="KW-0644">Prostaglandin metabolism</keyword>
<keyword evidence="20" id="KW-0443">Lipid metabolism</keyword>
<dbReference type="SUPFAM" id="SSF57196">
    <property type="entry name" value="EGF/Laminin"/>
    <property type="match status" value="1"/>
</dbReference>
<dbReference type="GO" id="GO:0020037">
    <property type="term" value="F:heme binding"/>
    <property type="evidence" value="ECO:0007669"/>
    <property type="project" value="InterPro"/>
</dbReference>
<dbReference type="AlphaFoldDB" id="A0A0U2KWR5"/>
<accession>A0A0U2KWR5</accession>
<dbReference type="GO" id="GO:0016702">
    <property type="term" value="F:oxidoreductase activity, acting on single donors with incorporation of molecular oxygen, incorporation of two atoms of oxygen"/>
    <property type="evidence" value="ECO:0007669"/>
    <property type="project" value="TreeGrafter"/>
</dbReference>
<dbReference type="InterPro" id="IPR050783">
    <property type="entry name" value="Oxylipin_biosynth_metab"/>
</dbReference>
<comment type="caution">
    <text evidence="27">Lacks conserved residue(s) required for the propagation of feature annotation.</text>
</comment>
<dbReference type="Gene3D" id="2.10.25.10">
    <property type="entry name" value="Laminin"/>
    <property type="match status" value="1"/>
</dbReference>
<keyword evidence="10" id="KW-0575">Peroxidase</keyword>
<evidence type="ECO:0000256" key="5">
    <source>
        <dbReference type="ARBA" id="ARBA00008928"/>
    </source>
</evidence>
<feature type="signal peptide" evidence="28">
    <location>
        <begin position="1"/>
        <end position="23"/>
    </location>
</feature>
<evidence type="ECO:0000256" key="7">
    <source>
        <dbReference type="ARBA" id="ARBA00012440"/>
    </source>
</evidence>
<evidence type="ECO:0000256" key="2">
    <source>
        <dbReference type="ARBA" id="ARBA00004524"/>
    </source>
</evidence>
<keyword evidence="19 26" id="KW-0408">Iron</keyword>
<keyword evidence="17" id="KW-0223">Dioxygenase</keyword>
<comment type="subcellular location">
    <subcellularLocation>
        <location evidence="3">Endoplasmic reticulum membrane</location>
    </subcellularLocation>
    <subcellularLocation>
        <location evidence="2">Microsome membrane</location>
    </subcellularLocation>
</comment>
<evidence type="ECO:0000256" key="14">
    <source>
        <dbReference type="ARBA" id="ARBA00022824"/>
    </source>
</evidence>
<keyword evidence="28" id="KW-0732">Signal</keyword>
<comment type="catalytic activity">
    <reaction evidence="25">
        <text>(9Z,12Z)-octadecadienoate + AH2 + O2 = (13R)-hydroxy-(9Z,11E)-octadecadienoate + A + H2O</text>
        <dbReference type="Rhea" id="RHEA:75455"/>
        <dbReference type="ChEBI" id="CHEBI:13193"/>
        <dbReference type="ChEBI" id="CHEBI:15377"/>
        <dbReference type="ChEBI" id="CHEBI:15379"/>
        <dbReference type="ChEBI" id="CHEBI:17499"/>
        <dbReference type="ChEBI" id="CHEBI:30245"/>
        <dbReference type="ChEBI" id="CHEBI:136655"/>
    </reaction>
    <physiologicalReaction direction="left-to-right" evidence="25">
        <dbReference type="Rhea" id="RHEA:75456"/>
    </physiologicalReaction>
</comment>
<keyword evidence="11" id="KW-0643">Prostaglandin biosynthesis</keyword>
<dbReference type="GO" id="GO:0046872">
    <property type="term" value="F:metal ion binding"/>
    <property type="evidence" value="ECO:0007669"/>
    <property type="project" value="UniProtKB-KW"/>
</dbReference>
<evidence type="ECO:0000256" key="23">
    <source>
        <dbReference type="ARBA" id="ARBA00036313"/>
    </source>
</evidence>
<dbReference type="EC" id="1.14.99.1" evidence="7"/>
<comment type="pathway">
    <text evidence="4">Lipid metabolism; prostaglandin biosynthesis.</text>
</comment>
<evidence type="ECO:0000313" key="30">
    <source>
        <dbReference type="EMBL" id="ALG96655.1"/>
    </source>
</evidence>
<comment type="subunit">
    <text evidence="6">Homodimer.</text>
</comment>
<evidence type="ECO:0000256" key="10">
    <source>
        <dbReference type="ARBA" id="ARBA00022559"/>
    </source>
</evidence>
<dbReference type="GO" id="GO:0019371">
    <property type="term" value="P:cyclooxygenase pathway"/>
    <property type="evidence" value="ECO:0007669"/>
    <property type="project" value="TreeGrafter"/>
</dbReference>
<keyword evidence="16" id="KW-0492">Microsome</keyword>
<keyword evidence="21" id="KW-0275">Fatty acid biosynthesis</keyword>
<evidence type="ECO:0000256" key="15">
    <source>
        <dbReference type="ARBA" id="ARBA00022832"/>
    </source>
</evidence>
<protein>
    <recommendedName>
        <fullName evidence="7">prostaglandin-endoperoxide synthase</fullName>
        <ecNumber evidence="7">1.14.99.1</ecNumber>
    </recommendedName>
</protein>
<keyword evidence="9" id="KW-0444">Lipid biosynthesis</keyword>
<comment type="catalytic activity">
    <reaction evidence="24">
        <text>(9Z,12Z)-octadecadienoate + AH2 + O2 = (13S)-hydroxy-(9Z,11E)-octadecadienoate + A + H2O</text>
        <dbReference type="Rhea" id="RHEA:75451"/>
        <dbReference type="ChEBI" id="CHEBI:13193"/>
        <dbReference type="ChEBI" id="CHEBI:15377"/>
        <dbReference type="ChEBI" id="CHEBI:15379"/>
        <dbReference type="ChEBI" id="CHEBI:17499"/>
        <dbReference type="ChEBI" id="CHEBI:30245"/>
        <dbReference type="ChEBI" id="CHEBI:90850"/>
    </reaction>
    <physiologicalReaction direction="left-to-right" evidence="24">
        <dbReference type="Rhea" id="RHEA:75452"/>
    </physiologicalReaction>
</comment>
<comment type="similarity">
    <text evidence="5">Belongs to the prostaglandin G/H synthase family.</text>
</comment>
<evidence type="ECO:0000256" key="16">
    <source>
        <dbReference type="ARBA" id="ARBA00022848"/>
    </source>
</evidence>
<evidence type="ECO:0000256" key="21">
    <source>
        <dbReference type="ARBA" id="ARBA00023160"/>
    </source>
</evidence>
<evidence type="ECO:0000256" key="4">
    <source>
        <dbReference type="ARBA" id="ARBA00004702"/>
    </source>
</evidence>
<dbReference type="InterPro" id="IPR037120">
    <property type="entry name" value="Haem_peroxidase_sf_animal"/>
</dbReference>
<proteinExistence type="evidence at transcript level"/>